<reference evidence="1 2" key="1">
    <citation type="submission" date="2021-06" db="EMBL/GenBank/DDBJ databases">
        <title>Caerostris darwini draft genome.</title>
        <authorList>
            <person name="Kono N."/>
            <person name="Arakawa K."/>
        </authorList>
    </citation>
    <scope>NUCLEOTIDE SEQUENCE [LARGE SCALE GENOMIC DNA]</scope>
</reference>
<dbReference type="Proteomes" id="UP001054837">
    <property type="component" value="Unassembled WGS sequence"/>
</dbReference>
<sequence>MRDRGFRRSDFIRPETQFYCSFIKNAASVQDWCCCRCLELFEQEQFPPLLRIAENESQESSGYSESFQ</sequence>
<proteinExistence type="predicted"/>
<name>A0AAV4TRX7_9ARAC</name>
<keyword evidence="2" id="KW-1185">Reference proteome</keyword>
<comment type="caution">
    <text evidence="1">The sequence shown here is derived from an EMBL/GenBank/DDBJ whole genome shotgun (WGS) entry which is preliminary data.</text>
</comment>
<protein>
    <submittedName>
        <fullName evidence="1">Uncharacterized protein</fullName>
    </submittedName>
</protein>
<accession>A0AAV4TRX7</accession>
<gene>
    <name evidence="1" type="ORF">CDAR_315141</name>
</gene>
<evidence type="ECO:0000313" key="1">
    <source>
        <dbReference type="EMBL" id="GIY48799.1"/>
    </source>
</evidence>
<organism evidence="1 2">
    <name type="scientific">Caerostris darwini</name>
    <dbReference type="NCBI Taxonomy" id="1538125"/>
    <lineage>
        <taxon>Eukaryota</taxon>
        <taxon>Metazoa</taxon>
        <taxon>Ecdysozoa</taxon>
        <taxon>Arthropoda</taxon>
        <taxon>Chelicerata</taxon>
        <taxon>Arachnida</taxon>
        <taxon>Araneae</taxon>
        <taxon>Araneomorphae</taxon>
        <taxon>Entelegynae</taxon>
        <taxon>Araneoidea</taxon>
        <taxon>Araneidae</taxon>
        <taxon>Caerostris</taxon>
    </lineage>
</organism>
<dbReference type="EMBL" id="BPLQ01010149">
    <property type="protein sequence ID" value="GIY48799.1"/>
    <property type="molecule type" value="Genomic_DNA"/>
</dbReference>
<evidence type="ECO:0000313" key="2">
    <source>
        <dbReference type="Proteomes" id="UP001054837"/>
    </source>
</evidence>
<dbReference type="AlphaFoldDB" id="A0AAV4TRX7"/>